<organism evidence="1 2">
    <name type="scientific">Burkholderia singularis</name>
    <dbReference type="NCBI Taxonomy" id="1503053"/>
    <lineage>
        <taxon>Bacteria</taxon>
        <taxon>Pseudomonadati</taxon>
        <taxon>Pseudomonadota</taxon>
        <taxon>Betaproteobacteria</taxon>
        <taxon>Burkholderiales</taxon>
        <taxon>Burkholderiaceae</taxon>
        <taxon>Burkholderia</taxon>
        <taxon>pseudomallei group</taxon>
    </lineage>
</organism>
<name>A0A238H742_9BURK</name>
<reference evidence="1 2" key="1">
    <citation type="submission" date="2017-04" db="EMBL/GenBank/DDBJ databases">
        <authorList>
            <person name="Afonso C.L."/>
            <person name="Miller P.J."/>
            <person name="Scott M.A."/>
            <person name="Spackman E."/>
            <person name="Goraichik I."/>
            <person name="Dimitrov K.M."/>
            <person name="Suarez D.L."/>
            <person name="Swayne D.E."/>
        </authorList>
    </citation>
    <scope>NUCLEOTIDE SEQUENCE [LARGE SCALE GENOMIC DNA]</scope>
    <source>
        <strain evidence="1">LMG 28154</strain>
    </source>
</reference>
<accession>A0A238H742</accession>
<dbReference type="AlphaFoldDB" id="A0A238H742"/>
<dbReference type="RefSeq" id="WP_089341052.1">
    <property type="nucleotide sequence ID" value="NZ_FXAN01000066.1"/>
</dbReference>
<protein>
    <recommendedName>
        <fullName evidence="3">Phage protein</fullName>
    </recommendedName>
</protein>
<proteinExistence type="predicted"/>
<evidence type="ECO:0008006" key="3">
    <source>
        <dbReference type="Google" id="ProtNLM"/>
    </source>
</evidence>
<dbReference type="Proteomes" id="UP000198460">
    <property type="component" value="Unassembled WGS sequence"/>
</dbReference>
<sequence length="207" mass="22970">MASEVQIANRALTKIGSARVTELGEDSKAAAVLNSMFATVRDAELTEHRWHFAKSRALLPKLAKAPVFGFANQYQLPQDYLSLIQIGSFLVYPRSDTRGLYGIEGGNILTDLDAPLPIRYVRRVTDPNMFAPLFIEAFACRLAAESCEAITQSATKRQAAWSEYERAITAAVRINAIERPSQPIANDTWLESRHGAPWAGEPPLIRR</sequence>
<evidence type="ECO:0000313" key="2">
    <source>
        <dbReference type="Proteomes" id="UP000198460"/>
    </source>
</evidence>
<gene>
    <name evidence="1" type="ORF">BSIN_4054</name>
</gene>
<evidence type="ECO:0000313" key="1">
    <source>
        <dbReference type="EMBL" id="SMG01068.1"/>
    </source>
</evidence>
<dbReference type="EMBL" id="FXAN01000066">
    <property type="protein sequence ID" value="SMG01068.1"/>
    <property type="molecule type" value="Genomic_DNA"/>
</dbReference>